<dbReference type="SUPFAM" id="SSF68906">
    <property type="entry name" value="SAP domain"/>
    <property type="match status" value="1"/>
</dbReference>
<organism evidence="2 3">
    <name type="scientific">Magallana gigas</name>
    <name type="common">Pacific oyster</name>
    <name type="synonym">Crassostrea gigas</name>
    <dbReference type="NCBI Taxonomy" id="29159"/>
    <lineage>
        <taxon>Eukaryota</taxon>
        <taxon>Metazoa</taxon>
        <taxon>Spiralia</taxon>
        <taxon>Lophotrochozoa</taxon>
        <taxon>Mollusca</taxon>
        <taxon>Bivalvia</taxon>
        <taxon>Autobranchia</taxon>
        <taxon>Pteriomorphia</taxon>
        <taxon>Ostreida</taxon>
        <taxon>Ostreoidea</taxon>
        <taxon>Ostreidae</taxon>
        <taxon>Magallana</taxon>
    </lineage>
</organism>
<keyword evidence="3" id="KW-1185">Reference proteome</keyword>
<dbReference type="Gene3D" id="1.10.720.30">
    <property type="entry name" value="SAP domain"/>
    <property type="match status" value="1"/>
</dbReference>
<accession>A0A8W8NC20</accession>
<dbReference type="EnsemblMetazoa" id="G4705.1">
    <property type="protein sequence ID" value="G4705.1:cds"/>
    <property type="gene ID" value="G4705"/>
</dbReference>
<dbReference type="SMART" id="SM00513">
    <property type="entry name" value="SAP"/>
    <property type="match status" value="1"/>
</dbReference>
<feature type="domain" description="SAP" evidence="1">
    <location>
        <begin position="6"/>
        <end position="40"/>
    </location>
</feature>
<evidence type="ECO:0000313" key="2">
    <source>
        <dbReference type="EnsemblMetazoa" id="G4705.1:cds"/>
    </source>
</evidence>
<dbReference type="Proteomes" id="UP000005408">
    <property type="component" value="Unassembled WGS sequence"/>
</dbReference>
<dbReference type="Pfam" id="PF02037">
    <property type="entry name" value="SAP"/>
    <property type="match status" value="1"/>
</dbReference>
<evidence type="ECO:0000259" key="1">
    <source>
        <dbReference type="SMART" id="SM00513"/>
    </source>
</evidence>
<dbReference type="InterPro" id="IPR003034">
    <property type="entry name" value="SAP_dom"/>
</dbReference>
<sequence length="79" mass="8944">MASRSYLTWSVPKLRAELATRGASVGGRITDLIERLKAYVRNRDFQPPPLKVTLPLYPSAGQCQVISSYRRNTKFSCQK</sequence>
<reference evidence="2" key="1">
    <citation type="submission" date="2022-08" db="UniProtKB">
        <authorList>
            <consortium name="EnsemblMetazoa"/>
        </authorList>
    </citation>
    <scope>IDENTIFICATION</scope>
    <source>
        <strain evidence="2">05x7-T-G4-1.051#20</strain>
    </source>
</reference>
<dbReference type="InterPro" id="IPR036361">
    <property type="entry name" value="SAP_dom_sf"/>
</dbReference>
<dbReference type="AlphaFoldDB" id="A0A8W8NC20"/>
<proteinExistence type="predicted"/>
<name>A0A8W8NC20_MAGGI</name>
<evidence type="ECO:0000313" key="3">
    <source>
        <dbReference type="Proteomes" id="UP000005408"/>
    </source>
</evidence>
<protein>
    <recommendedName>
        <fullName evidence="1">SAP domain-containing protein</fullName>
    </recommendedName>
</protein>